<evidence type="ECO:0008006" key="3">
    <source>
        <dbReference type="Google" id="ProtNLM"/>
    </source>
</evidence>
<gene>
    <name evidence="1" type="ORF">HWQ67_19515</name>
</gene>
<dbReference type="EMBL" id="JABXWD010000794">
    <property type="protein sequence ID" value="MBV6343760.1"/>
    <property type="molecule type" value="Genomic_DNA"/>
</dbReference>
<dbReference type="PANTHER" id="PTHR30160">
    <property type="entry name" value="TETRAACYLDISACCHARIDE 4'-KINASE-RELATED"/>
    <property type="match status" value="1"/>
</dbReference>
<evidence type="ECO:0000313" key="2">
    <source>
        <dbReference type="Proteomes" id="UP001196980"/>
    </source>
</evidence>
<dbReference type="RefSeq" id="WP_218254374.1">
    <property type="nucleotide sequence ID" value="NZ_JABXWD010000794.1"/>
</dbReference>
<dbReference type="Proteomes" id="UP001196980">
    <property type="component" value="Unassembled WGS sequence"/>
</dbReference>
<proteinExistence type="predicted"/>
<keyword evidence="2" id="KW-1185">Reference proteome</keyword>
<name>A0ABS6S4J5_9BACT</name>
<feature type="non-terminal residue" evidence="1">
    <location>
        <position position="168"/>
    </location>
</feature>
<evidence type="ECO:0000313" key="1">
    <source>
        <dbReference type="EMBL" id="MBV6343760.1"/>
    </source>
</evidence>
<accession>A0ABS6S4J5</accession>
<organism evidence="1 2">
    <name type="scientific">Candidatus Magnetobacterium casense</name>
    <dbReference type="NCBI Taxonomy" id="1455061"/>
    <lineage>
        <taxon>Bacteria</taxon>
        <taxon>Pseudomonadati</taxon>
        <taxon>Nitrospirota</taxon>
        <taxon>Thermodesulfovibrionia</taxon>
        <taxon>Thermodesulfovibrionales</taxon>
        <taxon>Candidatus Magnetobacteriaceae</taxon>
        <taxon>Candidatus Magnetobacterium</taxon>
    </lineage>
</organism>
<protein>
    <recommendedName>
        <fullName evidence="3">Glycosyltransferase family 9 protein</fullName>
    </recommendedName>
</protein>
<comment type="caution">
    <text evidence="1">The sequence shown here is derived from an EMBL/GenBank/DDBJ whole genome shotgun (WGS) entry which is preliminary data.</text>
</comment>
<dbReference type="InterPro" id="IPR051199">
    <property type="entry name" value="LPS_LOS_Heptosyltrfase"/>
</dbReference>
<sequence length="168" mass="19804">MNIKQMRRIDYYVGGGICLLLQVYEGIRRIFGHNRGKELTEIKTVLVTKYLGMGSILLATPMLRGLRRRYPQARIVFLTFKGNDALARLIDLIDEVDSFNTDTIFTFIWDIQRLLRKNMQRRYDVVFDLEFFARFSTIVSYLSGAAIRVGYHLPKLWRGNLLTHRIYY</sequence>
<reference evidence="1 2" key="1">
    <citation type="journal article" date="2020" name="J Geophys Res Biogeosci">
        <title>Magnetotaxis as an Adaptation to Enable Bacterial Shuttling of Microbial Sulfur and Sulfur Cycling Across Aquatic Oxic#Anoxic Interfaces.</title>
        <authorList>
            <person name="Li J."/>
            <person name="Liu P."/>
            <person name="Wang J."/>
            <person name="Roberts A.P."/>
            <person name="Pan Y."/>
        </authorList>
    </citation>
    <scope>NUCLEOTIDE SEQUENCE [LARGE SCALE GENOMIC DNA]</scope>
    <source>
        <strain evidence="1 2">MYR-1_YQ</strain>
    </source>
</reference>